<feature type="region of interest" description="Disordered" evidence="1">
    <location>
        <begin position="467"/>
        <end position="497"/>
    </location>
</feature>
<feature type="transmembrane region" description="Helical" evidence="2">
    <location>
        <begin position="408"/>
        <end position="434"/>
    </location>
</feature>
<accession>A0A2V0P315</accession>
<dbReference type="PANTHER" id="PTHR34407">
    <property type="entry name" value="EXPRESSED PROTEIN"/>
    <property type="match status" value="1"/>
</dbReference>
<evidence type="ECO:0008006" key="6">
    <source>
        <dbReference type="Google" id="ProtNLM"/>
    </source>
</evidence>
<evidence type="ECO:0000256" key="1">
    <source>
        <dbReference type="SAM" id="MobiDB-lite"/>
    </source>
</evidence>
<dbReference type="InParanoid" id="A0A2V0P315"/>
<feature type="chain" id="PRO_5016091535" description="SGNH hydrolase-type esterase domain-containing protein" evidence="3">
    <location>
        <begin position="36"/>
        <end position="497"/>
    </location>
</feature>
<keyword evidence="5" id="KW-1185">Reference proteome</keyword>
<organism evidence="4 5">
    <name type="scientific">Raphidocelis subcapitata</name>
    <dbReference type="NCBI Taxonomy" id="307507"/>
    <lineage>
        <taxon>Eukaryota</taxon>
        <taxon>Viridiplantae</taxon>
        <taxon>Chlorophyta</taxon>
        <taxon>core chlorophytes</taxon>
        <taxon>Chlorophyceae</taxon>
        <taxon>CS clade</taxon>
        <taxon>Sphaeropleales</taxon>
        <taxon>Selenastraceae</taxon>
        <taxon>Raphidocelis</taxon>
    </lineage>
</organism>
<keyword evidence="3" id="KW-0732">Signal</keyword>
<protein>
    <recommendedName>
        <fullName evidence="6">SGNH hydrolase-type esterase domain-containing protein</fullName>
    </recommendedName>
</protein>
<dbReference type="Proteomes" id="UP000247498">
    <property type="component" value="Unassembled WGS sequence"/>
</dbReference>
<dbReference type="CDD" id="cd00229">
    <property type="entry name" value="SGNH_hydrolase"/>
    <property type="match status" value="1"/>
</dbReference>
<evidence type="ECO:0000256" key="3">
    <source>
        <dbReference type="SAM" id="SignalP"/>
    </source>
</evidence>
<proteinExistence type="predicted"/>
<sequence>MQQRRGRRAAPRARAGARLALWLLLAAGCAATARAALSAAQGDQWASYVKELSSAEVGTKSLSTSLSKVLSHTYSTPLPAVLSSNSYTGANARLRRIVADLMAGRAVTVAAVGGLATNGTDASEPGRSDYLARFVTYLERAFPTANITAVRSSAGVAPSAVVAACGDQFLPQNADIVLLELTANDAATMDSSIVNPMQPKAYELLLRRALKAPRQPAVVLTQTMGPGMGNATKPFFMTPESPHYAAVAGYYNVPTVSMRNALWASGERTQDGKMATLAVARDGATPTDDGHAAIADALVFLIQATAADLQLLPYGDWDGRSQDGDVPQKTMYGGLDAPKKVLTAATCSWVRNATVSPSGGCPTEVNDMCKLNYTSYDAARQSYKALGLSEAATADEDGNLVPRRKAPLAAIIGGVVGAFLGLGFFVGVIASVVIKRRRHMADVEAAWEQKRAAAAPAAAAGRGAGVASPTGGFASPAGTFTGGGRRYGGAEDDSDDL</sequence>
<dbReference type="PROSITE" id="PS51257">
    <property type="entry name" value="PROKAR_LIPOPROTEIN"/>
    <property type="match status" value="1"/>
</dbReference>
<name>A0A2V0P315_9CHLO</name>
<gene>
    <name evidence="4" type="ORF">Rsub_04337</name>
</gene>
<evidence type="ECO:0000313" key="4">
    <source>
        <dbReference type="EMBL" id="GBF91597.1"/>
    </source>
</evidence>
<comment type="caution">
    <text evidence="4">The sequence shown here is derived from an EMBL/GenBank/DDBJ whole genome shotgun (WGS) entry which is preliminary data.</text>
</comment>
<dbReference type="EMBL" id="BDRX01000025">
    <property type="protein sequence ID" value="GBF91597.1"/>
    <property type="molecule type" value="Genomic_DNA"/>
</dbReference>
<evidence type="ECO:0000313" key="5">
    <source>
        <dbReference type="Proteomes" id="UP000247498"/>
    </source>
</evidence>
<dbReference type="Gene3D" id="3.40.50.1110">
    <property type="entry name" value="SGNH hydrolase"/>
    <property type="match status" value="1"/>
</dbReference>
<keyword evidence="2" id="KW-1133">Transmembrane helix</keyword>
<keyword evidence="2" id="KW-0812">Transmembrane</keyword>
<dbReference type="SUPFAM" id="SSF52266">
    <property type="entry name" value="SGNH hydrolase"/>
    <property type="match status" value="1"/>
</dbReference>
<dbReference type="AlphaFoldDB" id="A0A2V0P315"/>
<dbReference type="OrthoDB" id="544608at2759"/>
<reference evidence="4 5" key="1">
    <citation type="journal article" date="2018" name="Sci. Rep.">
        <title>Raphidocelis subcapitata (=Pseudokirchneriella subcapitata) provides an insight into genome evolution and environmental adaptations in the Sphaeropleales.</title>
        <authorList>
            <person name="Suzuki S."/>
            <person name="Yamaguchi H."/>
            <person name="Nakajima N."/>
            <person name="Kawachi M."/>
        </authorList>
    </citation>
    <scope>NUCLEOTIDE SEQUENCE [LARGE SCALE GENOMIC DNA]</scope>
    <source>
        <strain evidence="4 5">NIES-35</strain>
    </source>
</reference>
<dbReference type="InterPro" id="IPR036514">
    <property type="entry name" value="SGNH_hydro_sf"/>
</dbReference>
<feature type="signal peptide" evidence="3">
    <location>
        <begin position="1"/>
        <end position="35"/>
    </location>
</feature>
<dbReference type="PANTHER" id="PTHR34407:SF1">
    <property type="entry name" value="SGNH HYDROLASE-TYPE ESTERASE DOMAIN-CONTAINING PROTEIN"/>
    <property type="match status" value="1"/>
</dbReference>
<evidence type="ECO:0000256" key="2">
    <source>
        <dbReference type="SAM" id="Phobius"/>
    </source>
</evidence>
<keyword evidence="2" id="KW-0472">Membrane</keyword>